<name>A0ABT0PGS3_9GAMM</name>
<evidence type="ECO:0000313" key="1">
    <source>
        <dbReference type="EMBL" id="MCL6270548.1"/>
    </source>
</evidence>
<keyword evidence="2" id="KW-1185">Reference proteome</keyword>
<proteinExistence type="predicted"/>
<organism evidence="1 2">
    <name type="scientific">Parendozoicomonas callyspongiae</name>
    <dbReference type="NCBI Taxonomy" id="2942213"/>
    <lineage>
        <taxon>Bacteria</taxon>
        <taxon>Pseudomonadati</taxon>
        <taxon>Pseudomonadota</taxon>
        <taxon>Gammaproteobacteria</taxon>
        <taxon>Oceanospirillales</taxon>
        <taxon>Endozoicomonadaceae</taxon>
        <taxon>Parendozoicomonas</taxon>
    </lineage>
</organism>
<sequence>MARFIAPSSLSDANNQRTASIFSETFSFCSRRSEVTCHEELQETWCAYRLDHNRPEPSDKGKKNCPTDLRRVKVRREEDGKILVFISNDLERTAAEIAALYKSR</sequence>
<dbReference type="RefSeq" id="WP_249699787.1">
    <property type="nucleotide sequence ID" value="NZ_JAMFLX010000014.1"/>
</dbReference>
<comment type="caution">
    <text evidence="1">The sequence shown here is derived from an EMBL/GenBank/DDBJ whole genome shotgun (WGS) entry which is preliminary data.</text>
</comment>
<protein>
    <submittedName>
        <fullName evidence="1">Uncharacterized protein</fullName>
    </submittedName>
</protein>
<dbReference type="Proteomes" id="UP001203338">
    <property type="component" value="Unassembled WGS sequence"/>
</dbReference>
<dbReference type="EMBL" id="JAMFLX010000014">
    <property type="protein sequence ID" value="MCL6270548.1"/>
    <property type="molecule type" value="Genomic_DNA"/>
</dbReference>
<gene>
    <name evidence="1" type="ORF">M3P05_11500</name>
</gene>
<accession>A0ABT0PGS3</accession>
<evidence type="ECO:0000313" key="2">
    <source>
        <dbReference type="Proteomes" id="UP001203338"/>
    </source>
</evidence>
<reference evidence="1 2" key="1">
    <citation type="submission" date="2022-05" db="EMBL/GenBank/DDBJ databases">
        <authorList>
            <person name="Park J.-S."/>
        </authorList>
    </citation>
    <scope>NUCLEOTIDE SEQUENCE [LARGE SCALE GENOMIC DNA]</scope>
    <source>
        <strain evidence="1 2">2012CJ34-2</strain>
    </source>
</reference>